<dbReference type="SMART" id="SM00418">
    <property type="entry name" value="HTH_ARSR"/>
    <property type="match status" value="1"/>
</dbReference>
<dbReference type="CDD" id="cd00090">
    <property type="entry name" value="HTH_ARSR"/>
    <property type="match status" value="1"/>
</dbReference>
<dbReference type="SUPFAM" id="SSF46785">
    <property type="entry name" value="Winged helix' DNA-binding domain"/>
    <property type="match status" value="1"/>
</dbReference>
<dbReference type="OMA" id="VGRQRIY"/>
<dbReference type="GO" id="GO:0003700">
    <property type="term" value="F:DNA-binding transcription factor activity"/>
    <property type="evidence" value="ECO:0007669"/>
    <property type="project" value="InterPro"/>
</dbReference>
<gene>
    <name evidence="2" type="ORF">DGD08_00500</name>
</gene>
<evidence type="ECO:0000259" key="1">
    <source>
        <dbReference type="PROSITE" id="PS50987"/>
    </source>
</evidence>
<dbReference type="PRINTS" id="PR00778">
    <property type="entry name" value="HTHARSR"/>
</dbReference>
<feature type="domain" description="HTH arsR-type" evidence="1">
    <location>
        <begin position="1"/>
        <end position="93"/>
    </location>
</feature>
<evidence type="ECO:0000313" key="2">
    <source>
        <dbReference type="EMBL" id="HCT55669.1"/>
    </source>
</evidence>
<dbReference type="PANTHER" id="PTHR38600:SF1">
    <property type="entry name" value="TRANSCRIPTIONAL REGULATORY PROTEIN"/>
    <property type="match status" value="1"/>
</dbReference>
<comment type="caution">
    <text evidence="2">The sequence shown here is derived from an EMBL/GenBank/DDBJ whole genome shotgun (WGS) entry which is preliminary data.</text>
</comment>
<dbReference type="InterPro" id="IPR001845">
    <property type="entry name" value="HTH_ArsR_DNA-bd_dom"/>
</dbReference>
<dbReference type="InterPro" id="IPR036390">
    <property type="entry name" value="WH_DNA-bd_sf"/>
</dbReference>
<dbReference type="EMBL" id="DPIY01000001">
    <property type="protein sequence ID" value="HCT55669.1"/>
    <property type="molecule type" value="Genomic_DNA"/>
</dbReference>
<dbReference type="Proteomes" id="UP000264071">
    <property type="component" value="Unassembled WGS sequence"/>
</dbReference>
<reference evidence="2 3" key="1">
    <citation type="journal article" date="2018" name="Nat. Biotechnol.">
        <title>A standardized bacterial taxonomy based on genome phylogeny substantially revises the tree of life.</title>
        <authorList>
            <person name="Parks D.H."/>
            <person name="Chuvochina M."/>
            <person name="Waite D.W."/>
            <person name="Rinke C."/>
            <person name="Skarshewski A."/>
            <person name="Chaumeil P.A."/>
            <person name="Hugenholtz P."/>
        </authorList>
    </citation>
    <scope>NUCLEOTIDE SEQUENCE [LARGE SCALE GENOMIC DNA]</scope>
    <source>
        <strain evidence="2">UBA8844</strain>
    </source>
</reference>
<sequence length="112" mass="12882">MVTYAPDAAVYHAIADPTRRAILDAIRHTERSAGEIADLFPVSRPAISRHLRVLREAGLVRERREAQSRRYSLDPAPLREVDQWITHYRVFWTARLHDLKRVAEAAARSETP</sequence>
<protein>
    <submittedName>
        <fullName evidence="2">ArsR family transcriptional regulator</fullName>
    </submittedName>
</protein>
<dbReference type="Gene3D" id="1.10.10.10">
    <property type="entry name" value="Winged helix-like DNA-binding domain superfamily/Winged helix DNA-binding domain"/>
    <property type="match status" value="1"/>
</dbReference>
<dbReference type="InterPro" id="IPR036388">
    <property type="entry name" value="WH-like_DNA-bd_sf"/>
</dbReference>
<organism evidence="2 3">
    <name type="scientific">Gemmatimonas aurantiaca</name>
    <dbReference type="NCBI Taxonomy" id="173480"/>
    <lineage>
        <taxon>Bacteria</taxon>
        <taxon>Pseudomonadati</taxon>
        <taxon>Gemmatimonadota</taxon>
        <taxon>Gemmatimonadia</taxon>
        <taxon>Gemmatimonadales</taxon>
        <taxon>Gemmatimonadaceae</taxon>
        <taxon>Gemmatimonas</taxon>
    </lineage>
</organism>
<dbReference type="PANTHER" id="PTHR38600">
    <property type="entry name" value="TRANSCRIPTIONAL REGULATORY PROTEIN"/>
    <property type="match status" value="1"/>
</dbReference>
<dbReference type="NCBIfam" id="NF033788">
    <property type="entry name" value="HTH_metalloreg"/>
    <property type="match status" value="1"/>
</dbReference>
<accession>A0A3D4V3F2</accession>
<name>A0A3D4V3F2_9BACT</name>
<proteinExistence type="predicted"/>
<dbReference type="AlphaFoldDB" id="A0A3D4V3F2"/>
<dbReference type="InterPro" id="IPR011991">
    <property type="entry name" value="ArsR-like_HTH"/>
</dbReference>
<dbReference type="Pfam" id="PF12840">
    <property type="entry name" value="HTH_20"/>
    <property type="match status" value="1"/>
</dbReference>
<evidence type="ECO:0000313" key="3">
    <source>
        <dbReference type="Proteomes" id="UP000264071"/>
    </source>
</evidence>
<dbReference type="PROSITE" id="PS50987">
    <property type="entry name" value="HTH_ARSR_2"/>
    <property type="match status" value="1"/>
</dbReference>